<dbReference type="PROSITE" id="PS50006">
    <property type="entry name" value="FHA_DOMAIN"/>
    <property type="match status" value="1"/>
</dbReference>
<feature type="compositionally biased region" description="Basic and acidic residues" evidence="1">
    <location>
        <begin position="144"/>
        <end position="160"/>
    </location>
</feature>
<dbReference type="STRING" id="1945521.A1232T_02278"/>
<dbReference type="SMART" id="SM00240">
    <property type="entry name" value="FHA"/>
    <property type="match status" value="1"/>
</dbReference>
<keyword evidence="5" id="KW-1185">Reference proteome</keyword>
<feature type="region of interest" description="Disordered" evidence="1">
    <location>
        <begin position="262"/>
        <end position="308"/>
    </location>
</feature>
<dbReference type="RefSeq" id="WP_077452033.1">
    <property type="nucleotide sequence ID" value="NZ_FUGE01000250.1"/>
</dbReference>
<sequence length="368" mass="40046">MTNSDSKQWKLTAITEALGDLELSIEDKLSVGRGQDNDVVLGSKQVSRQHAELTVTGDQLMVQDLGSSNGTLVNDQKLEPHQPTALEAEDTVTFAAFSFRVHQVAAEPTVAPTFIADKPEVVETTEAEQSAQPATEVETPTAESKPESKTFAERNAEAEQAKQNAEAVERAGIEGLTEAELEQKLEDELEGPIAMGDPNQESHINSKQEHFEELAAEADPEVHKSKQAAAAQMSATTNLHEKVEAETPTETQSKAIEPKVIEPKPEVVEREPEVIEPKPEKVAPVTTQSPVIEESKEQNLQKQKPAPELNQSFNTVKEQPQHNLAHVTNSTAAPKTSSSGKNYTFLWLALILVGLAVVLWLYNSGTLA</sequence>
<feature type="region of interest" description="Disordered" evidence="1">
    <location>
        <begin position="216"/>
        <end position="237"/>
    </location>
</feature>
<evidence type="ECO:0000256" key="1">
    <source>
        <dbReference type="SAM" id="MobiDB-lite"/>
    </source>
</evidence>
<name>A0A1R4GXZ1_9GAMM</name>
<reference evidence="4 5" key="1">
    <citation type="submission" date="2017-02" db="EMBL/GenBank/DDBJ databases">
        <authorList>
            <person name="Peterson S.W."/>
        </authorList>
    </citation>
    <scope>NUCLEOTIDE SEQUENCE [LARGE SCALE GENOMIC DNA]</scope>
    <source>
        <strain evidence="4">Psychrobacter_piechaudii</strain>
    </source>
</reference>
<evidence type="ECO:0000256" key="2">
    <source>
        <dbReference type="SAM" id="Phobius"/>
    </source>
</evidence>
<dbReference type="Proteomes" id="UP000188357">
    <property type="component" value="Unassembled WGS sequence"/>
</dbReference>
<keyword evidence="2" id="KW-0472">Membrane</keyword>
<protein>
    <submittedName>
        <fullName evidence="4">FHA domain protein</fullName>
    </submittedName>
</protein>
<feature type="domain" description="FHA" evidence="3">
    <location>
        <begin position="29"/>
        <end position="78"/>
    </location>
</feature>
<evidence type="ECO:0000313" key="4">
    <source>
        <dbReference type="EMBL" id="SJM73076.1"/>
    </source>
</evidence>
<dbReference type="Gene3D" id="2.60.200.20">
    <property type="match status" value="1"/>
</dbReference>
<feature type="compositionally biased region" description="Basic and acidic residues" evidence="1">
    <location>
        <begin position="262"/>
        <end position="281"/>
    </location>
</feature>
<organism evidence="4 5">
    <name type="scientific">Psychrobacter piechaudii</name>
    <dbReference type="NCBI Taxonomy" id="1945521"/>
    <lineage>
        <taxon>Bacteria</taxon>
        <taxon>Pseudomonadati</taxon>
        <taxon>Pseudomonadota</taxon>
        <taxon>Gammaproteobacteria</taxon>
        <taxon>Moraxellales</taxon>
        <taxon>Moraxellaceae</taxon>
        <taxon>Psychrobacter</taxon>
    </lineage>
</organism>
<dbReference type="InterPro" id="IPR050923">
    <property type="entry name" value="Cell_Proc_Reg/RNA_Proc"/>
</dbReference>
<evidence type="ECO:0000259" key="3">
    <source>
        <dbReference type="PROSITE" id="PS50006"/>
    </source>
</evidence>
<accession>A0A1R4GXZ1</accession>
<dbReference type="Pfam" id="PF00498">
    <property type="entry name" value="FHA"/>
    <property type="match status" value="1"/>
</dbReference>
<feature type="region of interest" description="Disordered" evidence="1">
    <location>
        <begin position="122"/>
        <end position="184"/>
    </location>
</feature>
<dbReference type="SUPFAM" id="SSF49879">
    <property type="entry name" value="SMAD/FHA domain"/>
    <property type="match status" value="1"/>
</dbReference>
<dbReference type="InterPro" id="IPR008984">
    <property type="entry name" value="SMAD_FHA_dom_sf"/>
</dbReference>
<keyword evidence="2" id="KW-1133">Transmembrane helix</keyword>
<dbReference type="CDD" id="cd00060">
    <property type="entry name" value="FHA"/>
    <property type="match status" value="1"/>
</dbReference>
<keyword evidence="2" id="KW-0812">Transmembrane</keyword>
<dbReference type="AlphaFoldDB" id="A0A1R4GXZ1"/>
<dbReference type="EMBL" id="FUGE01000250">
    <property type="protein sequence ID" value="SJM73076.1"/>
    <property type="molecule type" value="Genomic_DNA"/>
</dbReference>
<dbReference type="PANTHER" id="PTHR23308">
    <property type="entry name" value="NUCLEAR INHIBITOR OF PROTEIN PHOSPHATASE-1"/>
    <property type="match status" value="1"/>
</dbReference>
<feature type="transmembrane region" description="Helical" evidence="2">
    <location>
        <begin position="345"/>
        <end position="362"/>
    </location>
</feature>
<evidence type="ECO:0000313" key="5">
    <source>
        <dbReference type="Proteomes" id="UP000188357"/>
    </source>
</evidence>
<feature type="compositionally biased region" description="Low complexity" evidence="1">
    <location>
        <begin position="227"/>
        <end position="237"/>
    </location>
</feature>
<gene>
    <name evidence="4" type="ORF">A1232T_02278</name>
</gene>
<dbReference type="InterPro" id="IPR000253">
    <property type="entry name" value="FHA_dom"/>
</dbReference>
<dbReference type="OrthoDB" id="9815482at2"/>
<proteinExistence type="predicted"/>